<keyword evidence="8" id="KW-1185">Reference proteome</keyword>
<reference evidence="7 8" key="1">
    <citation type="submission" date="2018-07" db="EMBL/GenBank/DDBJ databases">
        <title>Anaerosacharophilus polymeroproducens gen. nov. sp. nov., an anaerobic bacterium isolated from salt field.</title>
        <authorList>
            <person name="Kim W."/>
            <person name="Yang S.-H."/>
            <person name="Oh J."/>
            <person name="Lee J.-H."/>
            <person name="Kwon K.K."/>
        </authorList>
    </citation>
    <scope>NUCLEOTIDE SEQUENCE [LARGE SCALE GENOMIC DNA]</scope>
    <source>
        <strain evidence="7 8">MCWD5</strain>
    </source>
</reference>
<dbReference type="SUPFAM" id="SSF53822">
    <property type="entry name" value="Periplasmic binding protein-like I"/>
    <property type="match status" value="1"/>
</dbReference>
<dbReference type="PANTHER" id="PTHR46847">
    <property type="entry name" value="D-ALLOSE-BINDING PERIPLASMIC PROTEIN-RELATED"/>
    <property type="match status" value="1"/>
</dbReference>
<proteinExistence type="inferred from homology"/>
<sequence length="335" mass="35712">MKRGIAFFTAIVMAAATFAGCGSSQGTKEQTTKESTGTGTEQSKEQVKSEGGKKVFGATYMTMNNPFFVALNDGIKSVVEENGDKLITLDPALDQEKQISQIEDLITQGVDAIFLNPVDWKGIKPALDACKEAGIPVFNVDAPVYDEELVTSIIASDNYDAGVQCAKDMMKKLKSAKITVLEHPTAKSAIDRTQSFIDTIEGKSEYEIVAKQSSEGQLEQAMPVMENIIQAQPEINVVMALNDPTALGALAALQAAGRDKDVLLYGVDGSPDAKKMVKDGVLTATAAQSPIGIGTTAAQTAYAFLEGKTVEKNISVPVVLITKDNVDEYGTDGWQ</sequence>
<comment type="subcellular location">
    <subcellularLocation>
        <location evidence="1">Cell envelope</location>
    </subcellularLocation>
</comment>
<accession>A0A371AS43</accession>
<dbReference type="GO" id="GO:0030246">
    <property type="term" value="F:carbohydrate binding"/>
    <property type="evidence" value="ECO:0007669"/>
    <property type="project" value="UniProtKB-ARBA"/>
</dbReference>
<dbReference type="CDD" id="cd19971">
    <property type="entry name" value="PBP1_ABC_sugar_binding-like"/>
    <property type="match status" value="1"/>
</dbReference>
<feature type="chain" id="PRO_5038574297" evidence="5">
    <location>
        <begin position="20"/>
        <end position="335"/>
    </location>
</feature>
<evidence type="ECO:0000256" key="5">
    <source>
        <dbReference type="SAM" id="SignalP"/>
    </source>
</evidence>
<comment type="caution">
    <text evidence="7">The sequence shown here is derived from an EMBL/GenBank/DDBJ whole genome shotgun (WGS) entry which is preliminary data.</text>
</comment>
<feature type="compositionally biased region" description="Polar residues" evidence="4">
    <location>
        <begin position="22"/>
        <end position="41"/>
    </location>
</feature>
<comment type="similarity">
    <text evidence="2">Belongs to the bacterial solute-binding protein 2 family.</text>
</comment>
<feature type="domain" description="Periplasmic binding protein" evidence="6">
    <location>
        <begin position="61"/>
        <end position="308"/>
    </location>
</feature>
<dbReference type="OrthoDB" id="9814427at2"/>
<name>A0A371AS43_9FIRM</name>
<evidence type="ECO:0000313" key="8">
    <source>
        <dbReference type="Proteomes" id="UP000255036"/>
    </source>
</evidence>
<dbReference type="Pfam" id="PF13407">
    <property type="entry name" value="Peripla_BP_4"/>
    <property type="match status" value="1"/>
</dbReference>
<evidence type="ECO:0000256" key="3">
    <source>
        <dbReference type="ARBA" id="ARBA00022729"/>
    </source>
</evidence>
<evidence type="ECO:0000259" key="6">
    <source>
        <dbReference type="Pfam" id="PF13407"/>
    </source>
</evidence>
<keyword evidence="3 5" id="KW-0732">Signal</keyword>
<protein>
    <submittedName>
        <fullName evidence="7">Sugar ABC transporter substrate-binding protein</fullName>
    </submittedName>
</protein>
<evidence type="ECO:0000256" key="4">
    <source>
        <dbReference type="SAM" id="MobiDB-lite"/>
    </source>
</evidence>
<feature type="region of interest" description="Disordered" evidence="4">
    <location>
        <begin position="22"/>
        <end position="50"/>
    </location>
</feature>
<evidence type="ECO:0000313" key="7">
    <source>
        <dbReference type="EMBL" id="RDU22300.1"/>
    </source>
</evidence>
<dbReference type="InterPro" id="IPR025997">
    <property type="entry name" value="SBP_2_dom"/>
</dbReference>
<organism evidence="7 8">
    <name type="scientific">Anaerosacchariphilus polymeriproducens</name>
    <dbReference type="NCBI Taxonomy" id="1812858"/>
    <lineage>
        <taxon>Bacteria</taxon>
        <taxon>Bacillati</taxon>
        <taxon>Bacillota</taxon>
        <taxon>Clostridia</taxon>
        <taxon>Lachnospirales</taxon>
        <taxon>Lachnospiraceae</taxon>
        <taxon>Anaerosacchariphilus</taxon>
    </lineage>
</organism>
<dbReference type="PROSITE" id="PS51257">
    <property type="entry name" value="PROKAR_LIPOPROTEIN"/>
    <property type="match status" value="1"/>
</dbReference>
<dbReference type="InterPro" id="IPR028082">
    <property type="entry name" value="Peripla_BP_I"/>
</dbReference>
<evidence type="ECO:0000256" key="2">
    <source>
        <dbReference type="ARBA" id="ARBA00007639"/>
    </source>
</evidence>
<dbReference type="Proteomes" id="UP000255036">
    <property type="component" value="Unassembled WGS sequence"/>
</dbReference>
<dbReference type="GO" id="GO:0030313">
    <property type="term" value="C:cell envelope"/>
    <property type="evidence" value="ECO:0007669"/>
    <property type="project" value="UniProtKB-SubCell"/>
</dbReference>
<dbReference type="PANTHER" id="PTHR46847:SF1">
    <property type="entry name" value="D-ALLOSE-BINDING PERIPLASMIC PROTEIN-RELATED"/>
    <property type="match status" value="1"/>
</dbReference>
<dbReference type="EMBL" id="QRCT01000050">
    <property type="protein sequence ID" value="RDU22300.1"/>
    <property type="molecule type" value="Genomic_DNA"/>
</dbReference>
<evidence type="ECO:0000256" key="1">
    <source>
        <dbReference type="ARBA" id="ARBA00004196"/>
    </source>
</evidence>
<dbReference type="Gene3D" id="3.40.50.2300">
    <property type="match status" value="2"/>
</dbReference>
<dbReference type="AlphaFoldDB" id="A0A371AS43"/>
<gene>
    <name evidence="7" type="ORF">DWV06_17090</name>
</gene>
<feature type="signal peptide" evidence="5">
    <location>
        <begin position="1"/>
        <end position="19"/>
    </location>
</feature>